<name>A0A2Z5G2D7_9BACT</name>
<organism evidence="2 3">
    <name type="scientific">Acidisarcina polymorpha</name>
    <dbReference type="NCBI Taxonomy" id="2211140"/>
    <lineage>
        <taxon>Bacteria</taxon>
        <taxon>Pseudomonadati</taxon>
        <taxon>Acidobacteriota</taxon>
        <taxon>Terriglobia</taxon>
        <taxon>Terriglobales</taxon>
        <taxon>Acidobacteriaceae</taxon>
        <taxon>Acidisarcina</taxon>
    </lineage>
</organism>
<keyword evidence="1" id="KW-0812">Transmembrane</keyword>
<sequence>MWQGDPLGGIGAISATVFAAVVGVLTAAFYVAGLKYFFPPGDRASAEKRDSSGQP</sequence>
<proteinExistence type="predicted"/>
<evidence type="ECO:0000256" key="1">
    <source>
        <dbReference type="SAM" id="Phobius"/>
    </source>
</evidence>
<keyword evidence="1" id="KW-1133">Transmembrane helix</keyword>
<reference evidence="2 3" key="1">
    <citation type="journal article" date="2018" name="Front. Microbiol.">
        <title>Hydrolytic Capabilities as a Key to Environmental Success: Chitinolytic and Cellulolytic Acidobacteria From Acidic Sub-arctic Soils and Boreal Peatlands.</title>
        <authorList>
            <person name="Belova S.E."/>
            <person name="Ravin N.V."/>
            <person name="Pankratov T.A."/>
            <person name="Rakitin A.L."/>
            <person name="Ivanova A.A."/>
            <person name="Beletsky A.V."/>
            <person name="Mardanov A.V."/>
            <person name="Sinninghe Damste J.S."/>
            <person name="Dedysh S.N."/>
        </authorList>
    </citation>
    <scope>NUCLEOTIDE SEQUENCE [LARGE SCALE GENOMIC DNA]</scope>
    <source>
        <strain evidence="2 3">SBC82</strain>
    </source>
</reference>
<keyword evidence="1" id="KW-0472">Membrane</keyword>
<dbReference type="KEGG" id="abas:ACPOL_3920"/>
<gene>
    <name evidence="2" type="ORF">ACPOL_3920</name>
</gene>
<accession>A0A2Z5G2D7</accession>
<feature type="transmembrane region" description="Helical" evidence="1">
    <location>
        <begin position="12"/>
        <end position="38"/>
    </location>
</feature>
<dbReference type="AlphaFoldDB" id="A0A2Z5G2D7"/>
<keyword evidence="3" id="KW-1185">Reference proteome</keyword>
<dbReference type="Proteomes" id="UP000253606">
    <property type="component" value="Chromosome"/>
</dbReference>
<evidence type="ECO:0000313" key="3">
    <source>
        <dbReference type="Proteomes" id="UP000253606"/>
    </source>
</evidence>
<dbReference type="EMBL" id="CP030840">
    <property type="protein sequence ID" value="AXC13199.1"/>
    <property type="molecule type" value="Genomic_DNA"/>
</dbReference>
<evidence type="ECO:0000313" key="2">
    <source>
        <dbReference type="EMBL" id="AXC13199.1"/>
    </source>
</evidence>
<protein>
    <submittedName>
        <fullName evidence="2">Uncharacterized protein</fullName>
    </submittedName>
</protein>